<reference evidence="1" key="1">
    <citation type="submission" date="2016-04" db="EMBL/GenBank/DDBJ databases">
        <authorList>
            <person name="Evans L.H."/>
            <person name="Alamgir A."/>
            <person name="Owens N."/>
            <person name="Weber N.D."/>
            <person name="Virtaneva K."/>
            <person name="Barbian K."/>
            <person name="Babar A."/>
            <person name="Rosenke K."/>
        </authorList>
    </citation>
    <scope>NUCLEOTIDE SEQUENCE</scope>
    <source>
        <strain evidence="1">Nono1</strain>
    </source>
</reference>
<evidence type="ECO:0000313" key="1">
    <source>
        <dbReference type="EMBL" id="SBO97326.1"/>
    </source>
</evidence>
<organism evidence="1">
    <name type="scientific">Nonomuraea gerenzanensis</name>
    <dbReference type="NCBI Taxonomy" id="93944"/>
    <lineage>
        <taxon>Bacteria</taxon>
        <taxon>Bacillati</taxon>
        <taxon>Actinomycetota</taxon>
        <taxon>Actinomycetes</taxon>
        <taxon>Streptosporangiales</taxon>
        <taxon>Streptosporangiaceae</taxon>
        <taxon>Nonomuraea</taxon>
    </lineage>
</organism>
<protein>
    <submittedName>
        <fullName evidence="1">Similar to Coenzyme F420-dependent N5 N10-methylene tetrahydromethanopterin reductase and related flavin-dependent oxidoreductase</fullName>
    </submittedName>
</protein>
<sequence>MAAGTLDAGAARSQISTMTMRQNNWKLGAYCESYRRLVTMHHSAEDAMLFPHLRRV</sequence>
<proteinExistence type="predicted"/>
<dbReference type="AlphaFoldDB" id="A0A1M4EF33"/>
<dbReference type="RefSeq" id="WP_225266097.1">
    <property type="nucleotide sequence ID" value="NZ_CP084058.1"/>
</dbReference>
<dbReference type="EMBL" id="LT559118">
    <property type="protein sequence ID" value="SBO97326.1"/>
    <property type="molecule type" value="Genomic_DNA"/>
</dbReference>
<name>A0A1M4EF33_9ACTN</name>
<accession>A0A1M4EF33</accession>
<gene>
    <name evidence="1" type="ORF">BN4615_P6842</name>
</gene>